<keyword evidence="1" id="KW-0723">Serine/threonine-protein kinase</keyword>
<evidence type="ECO:0000313" key="8">
    <source>
        <dbReference type="EMBL" id="KAA0171170.1"/>
    </source>
</evidence>
<protein>
    <recommendedName>
        <fullName evidence="6">Protein kinase domain-containing protein</fullName>
    </recommendedName>
</protein>
<evidence type="ECO:0000259" key="6">
    <source>
        <dbReference type="PROSITE" id="PS50011"/>
    </source>
</evidence>
<dbReference type="Proteomes" id="UP000325113">
    <property type="component" value="Unassembled WGS sequence"/>
</dbReference>
<evidence type="ECO:0000256" key="5">
    <source>
        <dbReference type="ARBA" id="ARBA00022840"/>
    </source>
</evidence>
<keyword evidence="4" id="KW-0418">Kinase</keyword>
<dbReference type="InterPro" id="IPR011992">
    <property type="entry name" value="EF-hand-dom_pair"/>
</dbReference>
<evidence type="ECO:0000313" key="7">
    <source>
        <dbReference type="EMBL" id="KAA0168546.1"/>
    </source>
</evidence>
<dbReference type="EMBL" id="VLTM01000002">
    <property type="protein sequence ID" value="KAA0168546.1"/>
    <property type="molecule type" value="Genomic_DNA"/>
</dbReference>
<dbReference type="Gene3D" id="1.10.510.10">
    <property type="entry name" value="Transferase(Phosphotransferase) domain 1"/>
    <property type="match status" value="1"/>
</dbReference>
<keyword evidence="5" id="KW-0067">ATP-binding</keyword>
<evidence type="ECO:0000256" key="1">
    <source>
        <dbReference type="ARBA" id="ARBA00022527"/>
    </source>
</evidence>
<dbReference type="Gene3D" id="1.10.238.10">
    <property type="entry name" value="EF-hand"/>
    <property type="match status" value="1"/>
</dbReference>
<evidence type="ECO:0000313" key="9">
    <source>
        <dbReference type="Proteomes" id="UP000324907"/>
    </source>
</evidence>
<keyword evidence="3" id="KW-0547">Nucleotide-binding</keyword>
<dbReference type="InterPro" id="IPR011009">
    <property type="entry name" value="Kinase-like_dom_sf"/>
</dbReference>
<keyword evidence="2" id="KW-0808">Transferase</keyword>
<dbReference type="PANTHER" id="PTHR24349">
    <property type="entry name" value="SERINE/THREONINE-PROTEIN KINASE"/>
    <property type="match status" value="1"/>
</dbReference>
<sequence length="627" mass="68194">MSVTSSLHARTSSSTYETRRLFLTLKRVVSGDLEVNDSVYASLGIERCDPRLVYQWPDNCGPFSSGAFADVFVAKKRPEPDSGLLPIRSATSTRPAADEEVAIKRIRRIGELSFDQQFKMWREVAVMRMLAKTPARAKSLLPLYDAFEWEGTLFLVMPLCRGGTLFDSGRISNESEAAAIAERTLRALETMHNMDCVHNDVKPANLMLLAKGSVHSVVLADYGESLIAGSSRTSNGTLPFAPPEWMEGRRKFSKASDVYSVGILVCFLLTGQTPFDPTAFGKAAGEGRLDSLPAEAVRFDALSAGVKAIPSQGAKDFVARCCQFDPDRRPTVEELLEHSWLKRHGLGKAAGRELTHVADLMRASLCSAKYAAAVDKGAAAGAIAPDADLQAKFQANSKLTRLALEAAFAAAAGAQTFLTQEQFKSLMIDLGCGEMPVKRLFSIFHAGPEPGVTLPELVKGLGVLQKESIADRIDLVIRLYADEDGCLSPDGVRRVLEASMDGKYLSHPAFVKPMARLRELTATLAVAGGGKLKKDAFAAAVKRDPMILRLFLAPGSLLREQMAWEWAQQFSWMFVGSLGETAFMNPIRTCYLVLLVLSAVLLVLHVFDVIDVDSAWASALALADRAI</sequence>
<evidence type="ECO:0000256" key="2">
    <source>
        <dbReference type="ARBA" id="ARBA00022679"/>
    </source>
</evidence>
<dbReference type="InterPro" id="IPR050205">
    <property type="entry name" value="CDPK_Ser/Thr_kinases"/>
</dbReference>
<evidence type="ECO:0000256" key="3">
    <source>
        <dbReference type="ARBA" id="ARBA00022741"/>
    </source>
</evidence>
<dbReference type="GO" id="GO:0004674">
    <property type="term" value="F:protein serine/threonine kinase activity"/>
    <property type="evidence" value="ECO:0007669"/>
    <property type="project" value="UniProtKB-KW"/>
</dbReference>
<name>A0A5A8DSY5_CAFRO</name>
<comment type="caution">
    <text evidence="7">The sequence shown here is derived from an EMBL/GenBank/DDBJ whole genome shotgun (WGS) entry which is preliminary data.</text>
</comment>
<dbReference type="AlphaFoldDB" id="A0A5A8DSY5"/>
<dbReference type="CDD" id="cd14014">
    <property type="entry name" value="STKc_PknB_like"/>
    <property type="match status" value="1"/>
</dbReference>
<gene>
    <name evidence="8" type="ORF">FNF28_00936</name>
    <name evidence="7" type="ORF">FNF31_00426</name>
</gene>
<dbReference type="GO" id="GO:0005524">
    <property type="term" value="F:ATP binding"/>
    <property type="evidence" value="ECO:0007669"/>
    <property type="project" value="UniProtKB-KW"/>
</dbReference>
<evidence type="ECO:0000256" key="4">
    <source>
        <dbReference type="ARBA" id="ARBA00022777"/>
    </source>
</evidence>
<dbReference type="SMART" id="SM00220">
    <property type="entry name" value="S_TKc"/>
    <property type="match status" value="1"/>
</dbReference>
<accession>A0A5A8DSY5</accession>
<dbReference type="Proteomes" id="UP000324907">
    <property type="component" value="Unassembled WGS sequence"/>
</dbReference>
<proteinExistence type="predicted"/>
<dbReference type="Pfam" id="PF00069">
    <property type="entry name" value="Pkinase"/>
    <property type="match status" value="1"/>
</dbReference>
<dbReference type="InterPro" id="IPR000719">
    <property type="entry name" value="Prot_kinase_dom"/>
</dbReference>
<dbReference type="InterPro" id="IPR008271">
    <property type="entry name" value="Ser/Thr_kinase_AS"/>
</dbReference>
<dbReference type="PROSITE" id="PS00108">
    <property type="entry name" value="PROTEIN_KINASE_ST"/>
    <property type="match status" value="1"/>
</dbReference>
<dbReference type="SUPFAM" id="SSF56112">
    <property type="entry name" value="Protein kinase-like (PK-like)"/>
    <property type="match status" value="1"/>
</dbReference>
<feature type="domain" description="Protein kinase" evidence="6">
    <location>
        <begin position="57"/>
        <end position="341"/>
    </location>
</feature>
<dbReference type="EMBL" id="VLTL01000008">
    <property type="protein sequence ID" value="KAA0171170.1"/>
    <property type="molecule type" value="Genomic_DNA"/>
</dbReference>
<organism evidence="7 10">
    <name type="scientific">Cafeteria roenbergensis</name>
    <name type="common">Marine flagellate</name>
    <dbReference type="NCBI Taxonomy" id="33653"/>
    <lineage>
        <taxon>Eukaryota</taxon>
        <taxon>Sar</taxon>
        <taxon>Stramenopiles</taxon>
        <taxon>Bigyra</taxon>
        <taxon>Opalozoa</taxon>
        <taxon>Bicosoecida</taxon>
        <taxon>Cafeteriaceae</taxon>
        <taxon>Cafeteria</taxon>
    </lineage>
</organism>
<evidence type="ECO:0000313" key="10">
    <source>
        <dbReference type="Proteomes" id="UP000325113"/>
    </source>
</evidence>
<dbReference type="SUPFAM" id="SSF47473">
    <property type="entry name" value="EF-hand"/>
    <property type="match status" value="1"/>
</dbReference>
<dbReference type="PROSITE" id="PS50011">
    <property type="entry name" value="PROTEIN_KINASE_DOM"/>
    <property type="match status" value="1"/>
</dbReference>
<reference evidence="9 10" key="1">
    <citation type="submission" date="2019-07" db="EMBL/GenBank/DDBJ databases">
        <title>Genomes of Cafeteria roenbergensis.</title>
        <authorList>
            <person name="Fischer M.G."/>
            <person name="Hackl T."/>
            <person name="Roman M."/>
        </authorList>
    </citation>
    <scope>NUCLEOTIDE SEQUENCE [LARGE SCALE GENOMIC DNA]</scope>
    <source>
        <strain evidence="7 10">Cflag</strain>
        <strain evidence="8 9">RCC970-E3</strain>
    </source>
</reference>